<keyword evidence="5" id="KW-1133">Transmembrane helix</keyword>
<evidence type="ECO:0000256" key="5">
    <source>
        <dbReference type="SAM" id="Phobius"/>
    </source>
</evidence>
<evidence type="ECO:0000313" key="7">
    <source>
        <dbReference type="EMBL" id="GMI57007.1"/>
    </source>
</evidence>
<keyword evidence="3 4" id="KW-0326">Glycosidase</keyword>
<feature type="transmembrane region" description="Helical" evidence="5">
    <location>
        <begin position="391"/>
        <end position="413"/>
    </location>
</feature>
<comment type="caution">
    <text evidence="7">The sequence shown here is derived from an EMBL/GenBank/DDBJ whole genome shotgun (WGS) entry which is preliminary data.</text>
</comment>
<feature type="transmembrane region" description="Helical" evidence="5">
    <location>
        <begin position="324"/>
        <end position="343"/>
    </location>
</feature>
<feature type="domain" description="Glycoside hydrolase family 5" evidence="6">
    <location>
        <begin position="22"/>
        <end position="229"/>
    </location>
</feature>
<organism evidence="7 8">
    <name type="scientific">Tetraparma gracilis</name>
    <dbReference type="NCBI Taxonomy" id="2962635"/>
    <lineage>
        <taxon>Eukaryota</taxon>
        <taxon>Sar</taxon>
        <taxon>Stramenopiles</taxon>
        <taxon>Ochrophyta</taxon>
        <taxon>Bolidophyceae</taxon>
        <taxon>Parmales</taxon>
        <taxon>Triparmaceae</taxon>
        <taxon>Tetraparma</taxon>
    </lineage>
</organism>
<evidence type="ECO:0000256" key="2">
    <source>
        <dbReference type="ARBA" id="ARBA00022801"/>
    </source>
</evidence>
<dbReference type="EMBL" id="BRYB01006414">
    <property type="protein sequence ID" value="GMI57007.1"/>
    <property type="molecule type" value="Genomic_DNA"/>
</dbReference>
<keyword evidence="2 4" id="KW-0378">Hydrolase</keyword>
<dbReference type="InterPro" id="IPR017853">
    <property type="entry name" value="GH"/>
</dbReference>
<accession>A0ABQ6NC81</accession>
<feature type="transmembrane region" description="Helical" evidence="5">
    <location>
        <begin position="280"/>
        <end position="304"/>
    </location>
</feature>
<dbReference type="Gene3D" id="3.20.20.80">
    <property type="entry name" value="Glycosidases"/>
    <property type="match status" value="2"/>
</dbReference>
<evidence type="ECO:0000256" key="3">
    <source>
        <dbReference type="ARBA" id="ARBA00023295"/>
    </source>
</evidence>
<feature type="non-terminal residue" evidence="7">
    <location>
        <position position="1"/>
    </location>
</feature>
<keyword evidence="5" id="KW-0812">Transmembrane</keyword>
<evidence type="ECO:0000256" key="1">
    <source>
        <dbReference type="ARBA" id="ARBA00005641"/>
    </source>
</evidence>
<dbReference type="Pfam" id="PF00150">
    <property type="entry name" value="Cellulase"/>
    <property type="match status" value="1"/>
</dbReference>
<gene>
    <name evidence="7" type="ORF">TeGR_g2369</name>
</gene>
<reference evidence="7 8" key="1">
    <citation type="journal article" date="2023" name="Commun. Biol.">
        <title>Genome analysis of Parmales, the sister group of diatoms, reveals the evolutionary specialization of diatoms from phago-mixotrophs to photoautotrophs.</title>
        <authorList>
            <person name="Ban H."/>
            <person name="Sato S."/>
            <person name="Yoshikawa S."/>
            <person name="Yamada K."/>
            <person name="Nakamura Y."/>
            <person name="Ichinomiya M."/>
            <person name="Sato N."/>
            <person name="Blanc-Mathieu R."/>
            <person name="Endo H."/>
            <person name="Kuwata A."/>
            <person name="Ogata H."/>
        </authorList>
    </citation>
    <scope>NUCLEOTIDE SEQUENCE [LARGE SCALE GENOMIC DNA]</scope>
</reference>
<dbReference type="InterPro" id="IPR001547">
    <property type="entry name" value="Glyco_hydro_5"/>
</dbReference>
<protein>
    <recommendedName>
        <fullName evidence="6">Glycoside hydrolase family 5 domain-containing protein</fullName>
    </recommendedName>
</protein>
<name>A0ABQ6NC81_9STRA</name>
<sequence>NWYGPNLYDTNVVGGLEHQPLDVLTANIKDLGFNCIRLPFTVEQALEDPAVPLHSALPKTPLAANPQLLGLSSMEVFDATVQSLTDAGLMIILNVHTSASVWCCQLSSYEGWWETPEWTLSQFEQSLVELTQRYKSNPLVVAMDLRNEIHDVNPPDGTNTPIGWDRGDPSLDWYKVAKRTGDLVLAENPDMLIVVTALCFGMDLRGCKSTGAVELSVPNKLVWTVHSYRFFTPFYDIPQMLDVKDYSKLAGLSVTAFLVSSTLLAYLVKSSAVNVTRRVLVCSAVGTWFLLMTIGTAAAFVAAATLKTTCNTWYHEDAKYAPGAFLGVTFGVPVLAAAVYFGATRLSAKQEREEDSIAMVDVSRPVTESNSTMIEPPPRTPDSLPVASLKAALLTAVSTFGILSLVSTVWSLVATTPAVYANFNDRMWGFAATPDKSYTAPVWMSEFGADTRDAYWVSLITYLADTDMDWAVWAFYGATRYEKVEGEGGRLVNMTYPETYGLMNEDYSDTQFAGNDGGDWRIQDMQAVMPQNPDISGLELKATDGVW</sequence>
<evidence type="ECO:0000313" key="8">
    <source>
        <dbReference type="Proteomes" id="UP001165060"/>
    </source>
</evidence>
<keyword evidence="5" id="KW-0472">Membrane</keyword>
<evidence type="ECO:0000259" key="6">
    <source>
        <dbReference type="Pfam" id="PF00150"/>
    </source>
</evidence>
<evidence type="ECO:0000256" key="4">
    <source>
        <dbReference type="RuleBase" id="RU361153"/>
    </source>
</evidence>
<dbReference type="PANTHER" id="PTHR31263">
    <property type="entry name" value="CELLULASE FAMILY PROTEIN (AFU_ORTHOLOGUE AFUA_5G14560)"/>
    <property type="match status" value="1"/>
</dbReference>
<dbReference type="SUPFAM" id="SSF51445">
    <property type="entry name" value="(Trans)glycosidases"/>
    <property type="match status" value="1"/>
</dbReference>
<comment type="similarity">
    <text evidence="1 4">Belongs to the glycosyl hydrolase 5 (cellulase A) family.</text>
</comment>
<keyword evidence="8" id="KW-1185">Reference proteome</keyword>
<dbReference type="Proteomes" id="UP001165060">
    <property type="component" value="Unassembled WGS sequence"/>
</dbReference>
<proteinExistence type="inferred from homology"/>
<feature type="transmembrane region" description="Helical" evidence="5">
    <location>
        <begin position="249"/>
        <end position="268"/>
    </location>
</feature>
<dbReference type="PANTHER" id="PTHR31263:SF0">
    <property type="entry name" value="CELLULASE FAMILY PROTEIN (AFU_ORTHOLOGUE AFUA_5G14560)"/>
    <property type="match status" value="1"/>
</dbReference>